<dbReference type="SUPFAM" id="SSF51215">
    <property type="entry name" value="Regulatory protein AraC"/>
    <property type="match status" value="1"/>
</dbReference>
<dbReference type="PANTHER" id="PTHR43280">
    <property type="entry name" value="ARAC-FAMILY TRANSCRIPTIONAL REGULATOR"/>
    <property type="match status" value="1"/>
</dbReference>
<feature type="domain" description="HTH araC/xylS-type" evidence="4">
    <location>
        <begin position="192"/>
        <end position="270"/>
    </location>
</feature>
<comment type="caution">
    <text evidence="5">The sequence shown here is derived from an EMBL/GenBank/DDBJ whole genome shotgun (WGS) entry which is preliminary data.</text>
</comment>
<gene>
    <name evidence="5" type="ORF">BJY26_000207</name>
</gene>
<dbReference type="InterPro" id="IPR009057">
    <property type="entry name" value="Homeodomain-like_sf"/>
</dbReference>
<dbReference type="Proteomes" id="UP000539111">
    <property type="component" value="Unassembled WGS sequence"/>
</dbReference>
<dbReference type="EMBL" id="JACBZP010000001">
    <property type="protein sequence ID" value="NYI65901.1"/>
    <property type="molecule type" value="Genomic_DNA"/>
</dbReference>
<dbReference type="Gene3D" id="2.60.120.10">
    <property type="entry name" value="Jelly Rolls"/>
    <property type="match status" value="1"/>
</dbReference>
<keyword evidence="5" id="KW-0413">Isomerase</keyword>
<protein>
    <submittedName>
        <fullName evidence="5">AraC-like DNA-binding protein/mannose-6-phosphate isomerase-like protein (Cupin superfamily)</fullName>
    </submittedName>
</protein>
<dbReference type="Gene3D" id="1.10.10.60">
    <property type="entry name" value="Homeodomain-like"/>
    <property type="match status" value="1"/>
</dbReference>
<evidence type="ECO:0000313" key="5">
    <source>
        <dbReference type="EMBL" id="NYI65901.1"/>
    </source>
</evidence>
<sequence>MSNVRQLRYQPRDSSAGGVEVLSFARLRELDDHETQRADFYVVAVVDEGVGEVSIDFDRYPLAPGSIVRIPPGAVHRWDDMVSVDGSLVLFLPTAPATPATRARAAPIDIPGVCEPVADAELVSAALDHLELELRAAGAGTPAEIPGLLLSAFLARVPRAAEARYANDSLFVAFRRELEAHFRGHRDTGFYARVLGYSPRTLSRAVQKATGRTAKAYIVERVLLEAKRMLAHDRFTAARCASELGFPDASGFSAFFRHGTGLYAGAWQKRAISNLVEG</sequence>
<evidence type="ECO:0000256" key="1">
    <source>
        <dbReference type="ARBA" id="ARBA00023015"/>
    </source>
</evidence>
<evidence type="ECO:0000256" key="3">
    <source>
        <dbReference type="ARBA" id="ARBA00023163"/>
    </source>
</evidence>
<keyword evidence="2 5" id="KW-0238">DNA-binding</keyword>
<dbReference type="InterPro" id="IPR014710">
    <property type="entry name" value="RmlC-like_jellyroll"/>
</dbReference>
<proteinExistence type="predicted"/>
<dbReference type="InterPro" id="IPR037923">
    <property type="entry name" value="HTH-like"/>
</dbReference>
<dbReference type="RefSeq" id="WP_179424917.1">
    <property type="nucleotide sequence ID" value="NZ_JACBZP010000001.1"/>
</dbReference>
<keyword evidence="6" id="KW-1185">Reference proteome</keyword>
<dbReference type="AlphaFoldDB" id="A0A7Z0AB25"/>
<evidence type="ECO:0000313" key="6">
    <source>
        <dbReference type="Proteomes" id="UP000539111"/>
    </source>
</evidence>
<dbReference type="GO" id="GO:0043565">
    <property type="term" value="F:sequence-specific DNA binding"/>
    <property type="evidence" value="ECO:0007669"/>
    <property type="project" value="InterPro"/>
</dbReference>
<reference evidence="5 6" key="1">
    <citation type="submission" date="2020-07" db="EMBL/GenBank/DDBJ databases">
        <title>Sequencing the genomes of 1000 actinobacteria strains.</title>
        <authorList>
            <person name="Klenk H.-P."/>
        </authorList>
    </citation>
    <scope>NUCLEOTIDE SEQUENCE [LARGE SCALE GENOMIC DNA]</scope>
    <source>
        <strain evidence="5 6">DSM 26341</strain>
    </source>
</reference>
<keyword evidence="1" id="KW-0805">Transcription regulation</keyword>
<dbReference type="Pfam" id="PF12833">
    <property type="entry name" value="HTH_18"/>
    <property type="match status" value="1"/>
</dbReference>
<dbReference type="SUPFAM" id="SSF46689">
    <property type="entry name" value="Homeodomain-like"/>
    <property type="match status" value="1"/>
</dbReference>
<evidence type="ECO:0000256" key="2">
    <source>
        <dbReference type="ARBA" id="ARBA00023125"/>
    </source>
</evidence>
<dbReference type="InterPro" id="IPR003313">
    <property type="entry name" value="AraC-bd"/>
</dbReference>
<dbReference type="SMART" id="SM00342">
    <property type="entry name" value="HTH_ARAC"/>
    <property type="match status" value="1"/>
</dbReference>
<organism evidence="5 6">
    <name type="scientific">Spelaeicoccus albus</name>
    <dbReference type="NCBI Taxonomy" id="1280376"/>
    <lineage>
        <taxon>Bacteria</taxon>
        <taxon>Bacillati</taxon>
        <taxon>Actinomycetota</taxon>
        <taxon>Actinomycetes</taxon>
        <taxon>Micrococcales</taxon>
        <taxon>Brevibacteriaceae</taxon>
        <taxon>Spelaeicoccus</taxon>
    </lineage>
</organism>
<dbReference type="InterPro" id="IPR018060">
    <property type="entry name" value="HTH_AraC"/>
</dbReference>
<name>A0A7Z0AB25_9MICO</name>
<dbReference type="GO" id="GO:0003700">
    <property type="term" value="F:DNA-binding transcription factor activity"/>
    <property type="evidence" value="ECO:0007669"/>
    <property type="project" value="InterPro"/>
</dbReference>
<dbReference type="GO" id="GO:0016853">
    <property type="term" value="F:isomerase activity"/>
    <property type="evidence" value="ECO:0007669"/>
    <property type="project" value="UniProtKB-KW"/>
</dbReference>
<dbReference type="PROSITE" id="PS01124">
    <property type="entry name" value="HTH_ARAC_FAMILY_2"/>
    <property type="match status" value="1"/>
</dbReference>
<accession>A0A7Z0AB25</accession>
<evidence type="ECO:0000259" key="4">
    <source>
        <dbReference type="PROSITE" id="PS01124"/>
    </source>
</evidence>
<dbReference type="Pfam" id="PF02311">
    <property type="entry name" value="AraC_binding"/>
    <property type="match status" value="1"/>
</dbReference>
<dbReference type="PANTHER" id="PTHR43280:SF32">
    <property type="entry name" value="TRANSCRIPTIONAL REGULATORY PROTEIN"/>
    <property type="match status" value="1"/>
</dbReference>
<keyword evidence="3" id="KW-0804">Transcription</keyword>